<organism evidence="5 6">
    <name type="scientific">Enterobacter genomosp. O</name>
    <dbReference type="NCBI Taxonomy" id="2364150"/>
    <lineage>
        <taxon>Bacteria</taxon>
        <taxon>Pseudomonadati</taxon>
        <taxon>Pseudomonadota</taxon>
        <taxon>Gammaproteobacteria</taxon>
        <taxon>Enterobacterales</taxon>
        <taxon>Enterobacteriaceae</taxon>
        <taxon>Enterobacter</taxon>
        <taxon>Enterobacter cloacae complex</taxon>
        <taxon>Enterobacter cloacae complex clade O</taxon>
    </lineage>
</organism>
<evidence type="ECO:0000256" key="1">
    <source>
        <dbReference type="ARBA" id="ARBA00023125"/>
    </source>
</evidence>
<dbReference type="PROSITE" id="PS51755">
    <property type="entry name" value="OMPR_PHOB"/>
    <property type="match status" value="1"/>
</dbReference>
<dbReference type="GO" id="GO:0003677">
    <property type="term" value="F:DNA binding"/>
    <property type="evidence" value="ECO:0007669"/>
    <property type="project" value="UniProtKB-UniRule"/>
</dbReference>
<accession>A0A0X4ELW9</accession>
<protein>
    <recommendedName>
        <fullName evidence="4">OmpR/PhoB-type domain-containing protein</fullName>
    </recommendedName>
</protein>
<dbReference type="SUPFAM" id="SSF46894">
    <property type="entry name" value="C-terminal effector domain of the bipartite response regulators"/>
    <property type="match status" value="1"/>
</dbReference>
<comment type="caution">
    <text evidence="5">The sequence shown here is derived from an EMBL/GenBank/DDBJ whole genome shotgun (WGS) entry which is preliminary data.</text>
</comment>
<feature type="transmembrane region" description="Helical" evidence="3">
    <location>
        <begin position="163"/>
        <end position="182"/>
    </location>
</feature>
<dbReference type="InterPro" id="IPR001867">
    <property type="entry name" value="OmpR/PhoB-type_DNA-bd"/>
</dbReference>
<keyword evidence="3" id="KW-0812">Transmembrane</keyword>
<dbReference type="GO" id="GO:0000160">
    <property type="term" value="P:phosphorelay signal transduction system"/>
    <property type="evidence" value="ECO:0007669"/>
    <property type="project" value="InterPro"/>
</dbReference>
<dbReference type="AlphaFoldDB" id="A0A0X4ELW9"/>
<feature type="DNA-binding region" description="OmpR/PhoB-type" evidence="2">
    <location>
        <begin position="1"/>
        <end position="105"/>
    </location>
</feature>
<feature type="domain" description="OmpR/PhoB-type" evidence="4">
    <location>
        <begin position="1"/>
        <end position="105"/>
    </location>
</feature>
<gene>
    <name evidence="5" type="ORF">AWI28_00335</name>
</gene>
<sequence length="276" mass="31399">MFWIINDRIKFHPEKNTLASVSKPELSVIITAPASRCLTLLLESWPNVVTQKELFTFVWAEDGMLVPTNTLYQNISIIRRGLRTVAEADETLVSTVPRKGFQIDSSVKVTRVATEEETPEQQFVDPSPVEALIPEPEMTANTLPASVAKTGTVNRKWVQYSRIALLLLLSFGLGLSMFHLPWTPHSERDFFNDYTIIRNENECHFVSQNDDIKKTGGFTKAKNTILQTGLDCKKYPWIYFLSSSTAPALSALICREPFETSENSRCVTLYFRWKNQ</sequence>
<keyword evidence="1 2" id="KW-0238">DNA-binding</keyword>
<dbReference type="EMBL" id="LRCR01000023">
    <property type="protein sequence ID" value="KUQ82697.1"/>
    <property type="molecule type" value="Genomic_DNA"/>
</dbReference>
<dbReference type="Proteomes" id="UP000064715">
    <property type="component" value="Unassembled WGS sequence"/>
</dbReference>
<dbReference type="InterPro" id="IPR016032">
    <property type="entry name" value="Sig_transdc_resp-reg_C-effctor"/>
</dbReference>
<evidence type="ECO:0000256" key="3">
    <source>
        <dbReference type="SAM" id="Phobius"/>
    </source>
</evidence>
<evidence type="ECO:0000313" key="5">
    <source>
        <dbReference type="EMBL" id="KUQ82697.1"/>
    </source>
</evidence>
<dbReference type="RefSeq" id="WP_059311686.1">
    <property type="nucleotide sequence ID" value="NZ_LRCR01000023.1"/>
</dbReference>
<reference evidence="6" key="1">
    <citation type="submission" date="2016-01" db="EMBL/GenBank/DDBJ databases">
        <title>WGS of SAMN04407783.</title>
        <authorList>
            <person name="Adams M."/>
            <person name="Sutton G."/>
            <person name="Nelson K."/>
            <person name="Thaden J."/>
            <person name="Fowler V."/>
            <person name="Mccorrison J."/>
            <person name="Sanka R."/>
            <person name="Brinkac L."/>
            <person name="Nierman W."/>
        </authorList>
    </citation>
    <scope>NUCLEOTIDE SEQUENCE [LARGE SCALE GENOMIC DNA]</scope>
    <source>
        <strain evidence="6">GN04363</strain>
    </source>
</reference>
<evidence type="ECO:0000313" key="6">
    <source>
        <dbReference type="Proteomes" id="UP000064715"/>
    </source>
</evidence>
<keyword evidence="6" id="KW-1185">Reference proteome</keyword>
<dbReference type="InterPro" id="IPR036388">
    <property type="entry name" value="WH-like_DNA-bd_sf"/>
</dbReference>
<dbReference type="Gene3D" id="1.10.10.10">
    <property type="entry name" value="Winged helix-like DNA-binding domain superfamily/Winged helix DNA-binding domain"/>
    <property type="match status" value="1"/>
</dbReference>
<dbReference type="Pfam" id="PF00486">
    <property type="entry name" value="Trans_reg_C"/>
    <property type="match status" value="1"/>
</dbReference>
<dbReference type="OrthoDB" id="7003224at2"/>
<proteinExistence type="predicted"/>
<name>A0A0X4ELW9_9ENTR</name>
<dbReference type="GO" id="GO:0006355">
    <property type="term" value="P:regulation of DNA-templated transcription"/>
    <property type="evidence" value="ECO:0007669"/>
    <property type="project" value="InterPro"/>
</dbReference>
<keyword evidence="3" id="KW-0472">Membrane</keyword>
<keyword evidence="3" id="KW-1133">Transmembrane helix</keyword>
<evidence type="ECO:0000259" key="4">
    <source>
        <dbReference type="PROSITE" id="PS51755"/>
    </source>
</evidence>
<evidence type="ECO:0000256" key="2">
    <source>
        <dbReference type="PROSITE-ProRule" id="PRU01091"/>
    </source>
</evidence>